<keyword evidence="4" id="KW-1185">Reference proteome</keyword>
<dbReference type="RefSeq" id="WP_212219618.1">
    <property type="nucleotide sequence ID" value="NZ_JAGUCO010000031.1"/>
</dbReference>
<dbReference type="InterPro" id="IPR045474">
    <property type="entry name" value="GEVED"/>
</dbReference>
<feature type="domain" description="GEVED" evidence="2">
    <location>
        <begin position="308"/>
        <end position="394"/>
    </location>
</feature>
<feature type="domain" description="Secretion system C-terminal sorting" evidence="1">
    <location>
        <begin position="412"/>
        <end position="478"/>
    </location>
</feature>
<dbReference type="Proteomes" id="UP000708576">
    <property type="component" value="Unassembled WGS sequence"/>
</dbReference>
<evidence type="ECO:0000259" key="1">
    <source>
        <dbReference type="Pfam" id="PF18962"/>
    </source>
</evidence>
<gene>
    <name evidence="3" type="ORF">KEM10_21555</name>
</gene>
<comment type="caution">
    <text evidence="3">The sequence shown here is derived from an EMBL/GenBank/DDBJ whole genome shotgun (WGS) entry which is preliminary data.</text>
</comment>
<protein>
    <submittedName>
        <fullName evidence="3">T9SS type A sorting domain-containing protein</fullName>
    </submittedName>
</protein>
<accession>A0ABS5K142</accession>
<sequence length="479" mass="51801">MKNNLLIILFLFFGLFVKAQSPEIRLYDYNAVEISSIIEYWFWAAGVTVEGSGFEANSELELIITDPNDGKRYFTAITDENGNFNGWVNSKTNLSILGIHTISAIDAKANTADAEIEVIKDPAETLNVTISPAEITLSEFEQSGVDLTVTGLNPEALLKINIGYPSGKGKEVMPASDLYADVKGSFSLHIDPTTPIGASFATSGIPSIEGVWNISVFDYSEGEDSWGRCEFRMVRDIESIDSYCEVSLSGVALPITSVNFGQISTNTSSDDANAYIDNTSVITNVTIGESYTMRLSAVSYASYSANTLTAFIDWNHNGTLDDEGEVYSIGSVLGSTGIDDQYVIADITVPEIAVSGSTRMRILNAYSPSSTSMFWPTGACGEYGDGQIQDFTLNVSTSTGIGDVSKISFDVSPNPNNGNMIVETQTMGVIKIFDISGNALYSKDVNSGKTDINVFLKSGIYLLNFKSKTQSVTKRILIK</sequence>
<dbReference type="Pfam" id="PF20009">
    <property type="entry name" value="GEVED"/>
    <property type="match status" value="1"/>
</dbReference>
<organism evidence="3 4">
    <name type="scientific">Carboxylicivirga linearis</name>
    <dbReference type="NCBI Taxonomy" id="1628157"/>
    <lineage>
        <taxon>Bacteria</taxon>
        <taxon>Pseudomonadati</taxon>
        <taxon>Bacteroidota</taxon>
        <taxon>Bacteroidia</taxon>
        <taxon>Marinilabiliales</taxon>
        <taxon>Marinilabiliaceae</taxon>
        <taxon>Carboxylicivirga</taxon>
    </lineage>
</organism>
<reference evidence="3 4" key="1">
    <citation type="journal article" date="2015" name="Int. J. Syst. Evol. Microbiol.">
        <title>Carboxylicivirga linearis sp. nov., isolated from a sea cucumber culture pond.</title>
        <authorList>
            <person name="Wang F.Q."/>
            <person name="Zhou Y.X."/>
            <person name="Lin X.Z."/>
            <person name="Chen G.J."/>
            <person name="Du Z.J."/>
        </authorList>
    </citation>
    <scope>NUCLEOTIDE SEQUENCE [LARGE SCALE GENOMIC DNA]</scope>
    <source>
        <strain evidence="3 4">FB218</strain>
    </source>
</reference>
<evidence type="ECO:0000313" key="4">
    <source>
        <dbReference type="Proteomes" id="UP000708576"/>
    </source>
</evidence>
<name>A0ABS5K142_9BACT</name>
<dbReference type="InterPro" id="IPR026444">
    <property type="entry name" value="Secre_tail"/>
</dbReference>
<dbReference type="Pfam" id="PF18962">
    <property type="entry name" value="Por_Secre_tail"/>
    <property type="match status" value="1"/>
</dbReference>
<evidence type="ECO:0000259" key="2">
    <source>
        <dbReference type="Pfam" id="PF20009"/>
    </source>
</evidence>
<proteinExistence type="predicted"/>
<dbReference type="EMBL" id="JAGUCO010000031">
    <property type="protein sequence ID" value="MBS2100887.1"/>
    <property type="molecule type" value="Genomic_DNA"/>
</dbReference>
<dbReference type="NCBIfam" id="TIGR04183">
    <property type="entry name" value="Por_Secre_tail"/>
    <property type="match status" value="1"/>
</dbReference>
<evidence type="ECO:0000313" key="3">
    <source>
        <dbReference type="EMBL" id="MBS2100887.1"/>
    </source>
</evidence>